<evidence type="ECO:0000256" key="1">
    <source>
        <dbReference type="SAM" id="MobiDB-lite"/>
    </source>
</evidence>
<reference evidence="2 3" key="1">
    <citation type="submission" date="2019-04" db="EMBL/GenBank/DDBJ databases">
        <title>Comparative genomics and transcriptomics to analyze fruiting body development in filamentous ascomycetes.</title>
        <authorList>
            <consortium name="DOE Joint Genome Institute"/>
            <person name="Lutkenhaus R."/>
            <person name="Traeger S."/>
            <person name="Breuer J."/>
            <person name="Kuo A."/>
            <person name="Lipzen A."/>
            <person name="Pangilinan J."/>
            <person name="Dilworth D."/>
            <person name="Sandor L."/>
            <person name="Poggeler S."/>
            <person name="Barry K."/>
            <person name="Grigoriev I.V."/>
            <person name="Nowrousian M."/>
        </authorList>
    </citation>
    <scope>NUCLEOTIDE SEQUENCE [LARGE SCALE GENOMIC DNA]</scope>
    <source>
        <strain evidence="2 3">CBS 389.68</strain>
    </source>
</reference>
<dbReference type="Proteomes" id="UP000298138">
    <property type="component" value="Unassembled WGS sequence"/>
</dbReference>
<feature type="compositionally biased region" description="Basic and acidic residues" evidence="1">
    <location>
        <begin position="129"/>
        <end position="146"/>
    </location>
</feature>
<dbReference type="InParanoid" id="A0A4S2MYT5"/>
<dbReference type="AlphaFoldDB" id="A0A4S2MYT5"/>
<feature type="region of interest" description="Disordered" evidence="1">
    <location>
        <begin position="1"/>
        <end position="62"/>
    </location>
</feature>
<feature type="region of interest" description="Disordered" evidence="1">
    <location>
        <begin position="103"/>
        <end position="146"/>
    </location>
</feature>
<gene>
    <name evidence="2" type="ORF">EX30DRAFT_395237</name>
</gene>
<feature type="compositionally biased region" description="Basic and acidic residues" evidence="1">
    <location>
        <begin position="165"/>
        <end position="183"/>
    </location>
</feature>
<dbReference type="PANTHER" id="PTHR46603">
    <property type="entry name" value="ABSCISSION/NOCUT CHECKPOINT REGULATOR"/>
    <property type="match status" value="1"/>
</dbReference>
<dbReference type="PANTHER" id="PTHR46603:SF1">
    <property type="entry name" value="ABSCISSION_NOCUT CHECKPOINT REGULATOR"/>
    <property type="match status" value="1"/>
</dbReference>
<dbReference type="OrthoDB" id="5407799at2759"/>
<dbReference type="InterPro" id="IPR044553">
    <property type="entry name" value="Bbox1_ANCHR"/>
</dbReference>
<protein>
    <submittedName>
        <fullName evidence="2">Uncharacterized protein</fullName>
    </submittedName>
</protein>
<dbReference type="SUPFAM" id="SSF57845">
    <property type="entry name" value="B-box zinc-binding domain"/>
    <property type="match status" value="1"/>
</dbReference>
<dbReference type="EMBL" id="ML220117">
    <property type="protein sequence ID" value="TGZ81847.1"/>
    <property type="molecule type" value="Genomic_DNA"/>
</dbReference>
<dbReference type="Pfam" id="PF22586">
    <property type="entry name" value="ANCHR-like_BBOX"/>
    <property type="match status" value="1"/>
</dbReference>
<evidence type="ECO:0000313" key="2">
    <source>
        <dbReference type="EMBL" id="TGZ81847.1"/>
    </source>
</evidence>
<dbReference type="CDD" id="cd19817">
    <property type="entry name" value="Bbox1_ANCHR-like"/>
    <property type="match status" value="1"/>
</dbReference>
<feature type="compositionally biased region" description="Basic and acidic residues" evidence="1">
    <location>
        <begin position="18"/>
        <end position="36"/>
    </location>
</feature>
<proteinExistence type="predicted"/>
<organism evidence="2 3">
    <name type="scientific">Ascodesmis nigricans</name>
    <dbReference type="NCBI Taxonomy" id="341454"/>
    <lineage>
        <taxon>Eukaryota</taxon>
        <taxon>Fungi</taxon>
        <taxon>Dikarya</taxon>
        <taxon>Ascomycota</taxon>
        <taxon>Pezizomycotina</taxon>
        <taxon>Pezizomycetes</taxon>
        <taxon>Pezizales</taxon>
        <taxon>Ascodesmidaceae</taxon>
        <taxon>Ascodesmis</taxon>
    </lineage>
</organism>
<accession>A0A4S2MYT5</accession>
<keyword evidence="3" id="KW-1185">Reference proteome</keyword>
<dbReference type="STRING" id="341454.A0A4S2MYT5"/>
<feature type="region of interest" description="Disordered" evidence="1">
    <location>
        <begin position="165"/>
        <end position="226"/>
    </location>
</feature>
<evidence type="ECO:0000313" key="3">
    <source>
        <dbReference type="Proteomes" id="UP000298138"/>
    </source>
</evidence>
<name>A0A4S2MYT5_9PEZI</name>
<sequence>MEDDLARRLAALGPTTPKKSDPADDDELTRRFERAFSHSPGSRGKSLLPEQQSTPKNPEDDKSIEELFSAIKKEQQSSGWDIIGDDEKTIEELLKEAELLNSSAPEGALGSGTGTPGIVVTPQEQDIPDWLRDDTLEEPKSDVDEEEAIIRRIQDELSFAVPHVLKDHPDEDSGEAADTKPESGDPDPSGLTDRFAALGGLNFPSAPKALPGDKPKPTFNVAPNDDNAVDETETWCCICNEDAEYRCSGCDNDIYCGECLFESHTGPNAGFEERRHKWTKYIRPKKVLIGA</sequence>